<feature type="domain" description="PAC" evidence="4">
    <location>
        <begin position="209"/>
        <end position="261"/>
    </location>
</feature>
<dbReference type="InterPro" id="IPR000700">
    <property type="entry name" value="PAS-assoc_C"/>
</dbReference>
<dbReference type="Pfam" id="PF00015">
    <property type="entry name" value="MCPsignal"/>
    <property type="match status" value="1"/>
</dbReference>
<dbReference type="Gene3D" id="1.10.287.950">
    <property type="entry name" value="Methyl-accepting chemotaxis protein"/>
    <property type="match status" value="1"/>
</dbReference>
<dbReference type="OrthoDB" id="9765776at2"/>
<proteinExistence type="predicted"/>
<dbReference type="PANTHER" id="PTHR24422">
    <property type="entry name" value="CHEMOTAXIS PROTEIN METHYLTRANSFERASE"/>
    <property type="match status" value="1"/>
</dbReference>
<dbReference type="AlphaFoldDB" id="A0A2N3KYP1"/>
<feature type="domain" description="PAC" evidence="4">
    <location>
        <begin position="87"/>
        <end position="139"/>
    </location>
</feature>
<dbReference type="EMBL" id="NWTK01000001">
    <property type="protein sequence ID" value="PKR55658.1"/>
    <property type="molecule type" value="Genomic_DNA"/>
</dbReference>
<dbReference type="Proteomes" id="UP000233597">
    <property type="component" value="Unassembled WGS sequence"/>
</dbReference>
<dbReference type="SMART" id="SM00283">
    <property type="entry name" value="MA"/>
    <property type="match status" value="1"/>
</dbReference>
<dbReference type="Pfam" id="PF08447">
    <property type="entry name" value="PAS_3"/>
    <property type="match status" value="2"/>
</dbReference>
<dbReference type="InterPro" id="IPR000014">
    <property type="entry name" value="PAS"/>
</dbReference>
<accession>A0A2N3KYP1</accession>
<dbReference type="SMART" id="SM00091">
    <property type="entry name" value="PAS"/>
    <property type="match status" value="2"/>
</dbReference>
<dbReference type="SUPFAM" id="SSF55785">
    <property type="entry name" value="PYP-like sensor domain (PAS domain)"/>
    <property type="match status" value="2"/>
</dbReference>
<dbReference type="RefSeq" id="WP_101263652.1">
    <property type="nucleotide sequence ID" value="NZ_NWTK01000001.1"/>
</dbReference>
<dbReference type="InterPro" id="IPR004090">
    <property type="entry name" value="Chemotax_Me-accpt_rcpt"/>
</dbReference>
<evidence type="ECO:0000313" key="5">
    <source>
        <dbReference type="EMBL" id="PKR55658.1"/>
    </source>
</evidence>
<evidence type="ECO:0000259" key="3">
    <source>
        <dbReference type="PROSITE" id="PS50112"/>
    </source>
</evidence>
<dbReference type="Gene3D" id="3.30.450.20">
    <property type="entry name" value="PAS domain"/>
    <property type="match status" value="2"/>
</dbReference>
<dbReference type="PRINTS" id="PR00260">
    <property type="entry name" value="CHEMTRNSDUCR"/>
</dbReference>
<dbReference type="PROSITE" id="PS50111">
    <property type="entry name" value="CHEMOTAXIS_TRANSDUC_2"/>
    <property type="match status" value="1"/>
</dbReference>
<dbReference type="NCBIfam" id="TIGR00229">
    <property type="entry name" value="sensory_box"/>
    <property type="match status" value="2"/>
</dbReference>
<dbReference type="GO" id="GO:0004888">
    <property type="term" value="F:transmembrane signaling receptor activity"/>
    <property type="evidence" value="ECO:0007669"/>
    <property type="project" value="InterPro"/>
</dbReference>
<dbReference type="InterPro" id="IPR001610">
    <property type="entry name" value="PAC"/>
</dbReference>
<evidence type="ECO:0000313" key="6">
    <source>
        <dbReference type="Proteomes" id="UP000233597"/>
    </source>
</evidence>
<dbReference type="SMART" id="SM00086">
    <property type="entry name" value="PAC"/>
    <property type="match status" value="2"/>
</dbReference>
<dbReference type="CDD" id="cd00130">
    <property type="entry name" value="PAS"/>
    <property type="match status" value="2"/>
</dbReference>
<protein>
    <submittedName>
        <fullName evidence="5">Chemotaxis protein</fullName>
    </submittedName>
</protein>
<keyword evidence="1" id="KW-0807">Transducer</keyword>
<dbReference type="PROSITE" id="PS50112">
    <property type="entry name" value="PAS"/>
    <property type="match status" value="2"/>
</dbReference>
<evidence type="ECO:0000259" key="4">
    <source>
        <dbReference type="PROSITE" id="PS50113"/>
    </source>
</evidence>
<evidence type="ECO:0000256" key="1">
    <source>
        <dbReference type="PROSITE-ProRule" id="PRU00284"/>
    </source>
</evidence>
<dbReference type="GO" id="GO:0016020">
    <property type="term" value="C:membrane"/>
    <property type="evidence" value="ECO:0007669"/>
    <property type="project" value="InterPro"/>
</dbReference>
<organism evidence="5 6">
    <name type="scientific">Thalassospira marina</name>
    <dbReference type="NCBI Taxonomy" id="2048283"/>
    <lineage>
        <taxon>Bacteria</taxon>
        <taxon>Pseudomonadati</taxon>
        <taxon>Pseudomonadota</taxon>
        <taxon>Alphaproteobacteria</taxon>
        <taxon>Rhodospirillales</taxon>
        <taxon>Thalassospiraceae</taxon>
        <taxon>Thalassospira</taxon>
    </lineage>
</organism>
<dbReference type="InterPro" id="IPR013655">
    <property type="entry name" value="PAS_fold_3"/>
</dbReference>
<name>A0A2N3KYP1_9PROT</name>
<comment type="caution">
    <text evidence="5">The sequence shown here is derived from an EMBL/GenBank/DDBJ whole genome shotgun (WGS) entry which is preliminary data.</text>
</comment>
<dbReference type="PROSITE" id="PS50113">
    <property type="entry name" value="PAC"/>
    <property type="match status" value="2"/>
</dbReference>
<dbReference type="InterPro" id="IPR035965">
    <property type="entry name" value="PAS-like_dom_sf"/>
</dbReference>
<feature type="domain" description="PAS" evidence="3">
    <location>
        <begin position="11"/>
        <end position="58"/>
    </location>
</feature>
<dbReference type="InterPro" id="IPR050903">
    <property type="entry name" value="Bact_Chemotaxis_MeTrfase"/>
</dbReference>
<dbReference type="GO" id="GO:0006935">
    <property type="term" value="P:chemotaxis"/>
    <property type="evidence" value="ECO:0007669"/>
    <property type="project" value="InterPro"/>
</dbReference>
<feature type="domain" description="PAS" evidence="3">
    <location>
        <begin position="133"/>
        <end position="206"/>
    </location>
</feature>
<reference evidence="5 6" key="1">
    <citation type="submission" date="2017-09" db="EMBL/GenBank/DDBJ databases">
        <title>Biodiversity and function of Thalassospira species in the particle-attached aromatic-hydrocarbon-degrading consortia from the surface seawater of the South China Sea.</title>
        <authorList>
            <person name="Dong C."/>
            <person name="Liu R."/>
            <person name="Shao Z."/>
        </authorList>
    </citation>
    <scope>NUCLEOTIDE SEQUENCE [LARGE SCALE GENOMIC DNA]</scope>
    <source>
        <strain evidence="5 6">CSC1P2</strain>
    </source>
</reference>
<feature type="domain" description="Methyl-accepting transducer" evidence="2">
    <location>
        <begin position="259"/>
        <end position="481"/>
    </location>
</feature>
<dbReference type="SUPFAM" id="SSF58104">
    <property type="entry name" value="Methyl-accepting chemotaxis protein (MCP) signaling domain"/>
    <property type="match status" value="1"/>
</dbReference>
<sequence>MFGFGHISQRKAREYQQVIEALDKSAAVIEFGLDGHVLQVNDNFLKVMGYSADEVIGKHHRMFVSGKYAQSTEYRDFWATLAKGQFQAAEFQRVAKNGQTIWIEASYNPVFDGNGKPIKVIKFAYDVTAKREQRAEMESMLNAIQKSQAVIEFNLDGTVIDANDNFLSVMGYRGDEIIGRHHSMFVKPDEKNSAKYRDFWKSLNDGKFEAGQFHRVAKGGKSVWIEASYNPIFNAAGKVYKVVKFATDITAQVNLLVDLKSMIDNNFSSIEAAIGDLRAISQHAVDVSADTVSNVQTVTAGAEEMSVSISEIARNMTASQSTTEQMVQETAIADETTQRMAQVVDAMTGIVEVIQDIAGQINLLALNATIESARAGEAGKGFAVVANEVKNLANQAARATDQISAEIHGIQEITSEVVGALQTIRNSVSTVRDAVGVTSDALGQQTRITSGVSDNMRNMNFAVDSFSRSIDEIRDTVERVSQSVSHTRAAAEVLAR</sequence>
<gene>
    <name evidence="5" type="ORF">COO20_00045</name>
</gene>
<dbReference type="InterPro" id="IPR004089">
    <property type="entry name" value="MCPsignal_dom"/>
</dbReference>
<dbReference type="PANTHER" id="PTHR24422:SF10">
    <property type="entry name" value="CHEMOTAXIS PROTEIN METHYLTRANSFERASE 2"/>
    <property type="match status" value="1"/>
</dbReference>
<evidence type="ECO:0000259" key="2">
    <source>
        <dbReference type="PROSITE" id="PS50111"/>
    </source>
</evidence>
<dbReference type="GO" id="GO:0007165">
    <property type="term" value="P:signal transduction"/>
    <property type="evidence" value="ECO:0007669"/>
    <property type="project" value="UniProtKB-KW"/>
</dbReference>